<sequence>MSHGRQALTSPVSAHQRSSHLADQEIRHLEKALSTAALVGARRSIQGLDAAYWSARANGVADGYVLLPSQKTRVMALVRAFAARAVAADTQGQAQLALPALLAG</sequence>
<evidence type="ECO:0000313" key="2">
    <source>
        <dbReference type="EMBL" id="SAL50299.1"/>
    </source>
</evidence>
<feature type="compositionally biased region" description="Polar residues" evidence="1">
    <location>
        <begin position="7"/>
        <end position="19"/>
    </location>
</feature>
<evidence type="ECO:0000256" key="1">
    <source>
        <dbReference type="SAM" id="MobiDB-lite"/>
    </source>
</evidence>
<accession>A0A158I223</accession>
<evidence type="ECO:0000313" key="3">
    <source>
        <dbReference type="Proteomes" id="UP000054893"/>
    </source>
</evidence>
<protein>
    <submittedName>
        <fullName evidence="2">Uncharacterized protein</fullName>
    </submittedName>
</protein>
<gene>
    <name evidence="2" type="ORF">AWB64_05316</name>
</gene>
<proteinExistence type="predicted"/>
<feature type="region of interest" description="Disordered" evidence="1">
    <location>
        <begin position="1"/>
        <end position="22"/>
    </location>
</feature>
<organism evidence="2 3">
    <name type="scientific">Caballeronia sordidicola</name>
    <name type="common">Burkholderia sordidicola</name>
    <dbReference type="NCBI Taxonomy" id="196367"/>
    <lineage>
        <taxon>Bacteria</taxon>
        <taxon>Pseudomonadati</taxon>
        <taxon>Pseudomonadota</taxon>
        <taxon>Betaproteobacteria</taxon>
        <taxon>Burkholderiales</taxon>
        <taxon>Burkholderiaceae</taxon>
        <taxon>Caballeronia</taxon>
    </lineage>
</organism>
<dbReference type="EMBL" id="FCOC02000023">
    <property type="protein sequence ID" value="SAL50299.1"/>
    <property type="molecule type" value="Genomic_DNA"/>
</dbReference>
<name>A0A158I223_CABSO</name>
<reference evidence="2 3" key="1">
    <citation type="submission" date="2016-01" db="EMBL/GenBank/DDBJ databases">
        <authorList>
            <person name="Oliw E.H."/>
        </authorList>
    </citation>
    <scope>NUCLEOTIDE SEQUENCE [LARGE SCALE GENOMIC DNA]</scope>
    <source>
        <strain evidence="2">LMG 22029</strain>
    </source>
</reference>
<dbReference type="AlphaFoldDB" id="A0A158I223"/>
<dbReference type="Proteomes" id="UP000054893">
    <property type="component" value="Unassembled WGS sequence"/>
</dbReference>